<sequence>MSTGPGGPLLSTGRPARACTRARCRPGVPARACRVPVRAR</sequence>
<evidence type="ECO:0000313" key="2">
    <source>
        <dbReference type="Proteomes" id="UP001154015"/>
    </source>
</evidence>
<protein>
    <submittedName>
        <fullName evidence="1">Uncharacterized protein</fullName>
    </submittedName>
</protein>
<dbReference type="Proteomes" id="UP001154015">
    <property type="component" value="Unassembled WGS sequence"/>
</dbReference>
<comment type="caution">
    <text evidence="1">The sequence shown here is derived from an EMBL/GenBank/DDBJ whole genome shotgun (WGS) entry which is preliminary data.</text>
</comment>
<name>A0ABM9GWX0_STRGL</name>
<proteinExistence type="predicted"/>
<keyword evidence="2" id="KW-1185">Reference proteome</keyword>
<organism evidence="1 2">
    <name type="scientific">Streptomyces globisporus</name>
    <dbReference type="NCBI Taxonomy" id="1908"/>
    <lineage>
        <taxon>Bacteria</taxon>
        <taxon>Bacillati</taxon>
        <taxon>Actinomycetota</taxon>
        <taxon>Actinomycetes</taxon>
        <taxon>Kitasatosporales</taxon>
        <taxon>Streptomycetaceae</taxon>
        <taxon>Streptomyces</taxon>
    </lineage>
</organism>
<evidence type="ECO:0000313" key="1">
    <source>
        <dbReference type="EMBL" id="CAH9415202.1"/>
    </source>
</evidence>
<accession>A0ABM9GWX0</accession>
<gene>
    <name evidence="1" type="ORF">SGL43_02214</name>
</gene>
<dbReference type="EMBL" id="CAKXYP010000005">
    <property type="protein sequence ID" value="CAH9415202.1"/>
    <property type="molecule type" value="Genomic_DNA"/>
</dbReference>
<reference evidence="1" key="1">
    <citation type="submission" date="2022-03" db="EMBL/GenBank/DDBJ databases">
        <authorList>
            <person name="Leyn A S."/>
        </authorList>
    </citation>
    <scope>NUCLEOTIDE SEQUENCE</scope>
    <source>
        <strain evidence="1">Streptomyces globisporus 4-3</strain>
    </source>
</reference>